<dbReference type="Proteomes" id="UP001228905">
    <property type="component" value="Unassembled WGS sequence"/>
</dbReference>
<dbReference type="InterPro" id="IPR012340">
    <property type="entry name" value="NA-bd_OB-fold"/>
</dbReference>
<sequence length="137" mass="14811">MGETPIAEGLFEVVDGAPRLIGGRRKRDGITVFPMPAGPEGRLYDPVRLSAEGTLWSFTVQRFRPKSPPYAGADDEASFRPFAIGYVELPGEVIVESRLEVDDFAALRVGLPMRLALAPFALAGGETVTSYVFRPAA</sequence>
<reference evidence="2 3" key="1">
    <citation type="submission" date="2023-07" db="EMBL/GenBank/DDBJ databases">
        <title>Genomic Encyclopedia of Type Strains, Phase IV (KMG-IV): sequencing the most valuable type-strain genomes for metagenomic binning, comparative biology and taxonomic classification.</title>
        <authorList>
            <person name="Goeker M."/>
        </authorList>
    </citation>
    <scope>NUCLEOTIDE SEQUENCE [LARGE SCALE GENOMIC DNA]</scope>
    <source>
        <strain evidence="2 3">DSM 18695</strain>
    </source>
</reference>
<gene>
    <name evidence="2" type="ORF">QO010_004710</name>
</gene>
<keyword evidence="3" id="KW-1185">Reference proteome</keyword>
<evidence type="ECO:0000313" key="2">
    <source>
        <dbReference type="EMBL" id="MDQ0466913.1"/>
    </source>
</evidence>
<feature type="domain" description="ChsH2 C-terminal OB-fold" evidence="1">
    <location>
        <begin position="47"/>
        <end position="116"/>
    </location>
</feature>
<dbReference type="SUPFAM" id="SSF50249">
    <property type="entry name" value="Nucleic acid-binding proteins"/>
    <property type="match status" value="1"/>
</dbReference>
<evidence type="ECO:0000313" key="3">
    <source>
        <dbReference type="Proteomes" id="UP001228905"/>
    </source>
</evidence>
<organism evidence="2 3">
    <name type="scientific">Caulobacter ginsengisoli</name>
    <dbReference type="NCBI Taxonomy" id="400775"/>
    <lineage>
        <taxon>Bacteria</taxon>
        <taxon>Pseudomonadati</taxon>
        <taxon>Pseudomonadota</taxon>
        <taxon>Alphaproteobacteria</taxon>
        <taxon>Caulobacterales</taxon>
        <taxon>Caulobacteraceae</taxon>
        <taxon>Caulobacter</taxon>
    </lineage>
</organism>
<name>A0ABU0IY28_9CAUL</name>
<accession>A0ABU0IY28</accession>
<evidence type="ECO:0000259" key="1">
    <source>
        <dbReference type="Pfam" id="PF01796"/>
    </source>
</evidence>
<dbReference type="Pfam" id="PF01796">
    <property type="entry name" value="OB_ChsH2_C"/>
    <property type="match status" value="1"/>
</dbReference>
<dbReference type="RefSeq" id="WP_307353147.1">
    <property type="nucleotide sequence ID" value="NZ_JAUSVS010000016.1"/>
</dbReference>
<comment type="caution">
    <text evidence="2">The sequence shown here is derived from an EMBL/GenBank/DDBJ whole genome shotgun (WGS) entry which is preliminary data.</text>
</comment>
<dbReference type="EMBL" id="JAUSVS010000016">
    <property type="protein sequence ID" value="MDQ0466913.1"/>
    <property type="molecule type" value="Genomic_DNA"/>
</dbReference>
<protein>
    <submittedName>
        <fullName evidence="2">OB-fold protein</fullName>
    </submittedName>
</protein>
<dbReference type="InterPro" id="IPR002878">
    <property type="entry name" value="ChsH2_C"/>
</dbReference>
<proteinExistence type="predicted"/>